<dbReference type="EMBL" id="ML976618">
    <property type="protein sequence ID" value="KAF1842361.1"/>
    <property type="molecule type" value="Genomic_DNA"/>
</dbReference>
<feature type="compositionally biased region" description="Pro residues" evidence="1">
    <location>
        <begin position="88"/>
        <end position="97"/>
    </location>
</feature>
<reference evidence="2" key="1">
    <citation type="submission" date="2020-01" db="EMBL/GenBank/DDBJ databases">
        <authorList>
            <consortium name="DOE Joint Genome Institute"/>
            <person name="Haridas S."/>
            <person name="Albert R."/>
            <person name="Binder M."/>
            <person name="Bloem J."/>
            <person name="Labutti K."/>
            <person name="Salamov A."/>
            <person name="Andreopoulos B."/>
            <person name="Baker S.E."/>
            <person name="Barry K."/>
            <person name="Bills G."/>
            <person name="Bluhm B.H."/>
            <person name="Cannon C."/>
            <person name="Castanera R."/>
            <person name="Culley D.E."/>
            <person name="Daum C."/>
            <person name="Ezra D."/>
            <person name="Gonzalez J.B."/>
            <person name="Henrissat B."/>
            <person name="Kuo A."/>
            <person name="Liang C."/>
            <person name="Lipzen A."/>
            <person name="Lutzoni F."/>
            <person name="Magnuson J."/>
            <person name="Mondo S."/>
            <person name="Nolan M."/>
            <person name="Ohm R."/>
            <person name="Pangilinan J."/>
            <person name="Park H.-J."/>
            <person name="Ramirez L."/>
            <person name="Alfaro M."/>
            <person name="Sun H."/>
            <person name="Tritt A."/>
            <person name="Yoshinaga Y."/>
            <person name="Zwiers L.-H."/>
            <person name="Turgeon B.G."/>
            <person name="Goodwin S.B."/>
            <person name="Spatafora J.W."/>
            <person name="Crous P.W."/>
            <person name="Grigoriev I.V."/>
        </authorList>
    </citation>
    <scope>NUCLEOTIDE SEQUENCE</scope>
    <source>
        <strain evidence="2">CBS 394.84</strain>
    </source>
</reference>
<protein>
    <submittedName>
        <fullName evidence="2">Uncharacterized protein</fullName>
    </submittedName>
</protein>
<keyword evidence="3" id="KW-1185">Reference proteome</keyword>
<comment type="caution">
    <text evidence="2">The sequence shown here is derived from an EMBL/GenBank/DDBJ whole genome shotgun (WGS) entry which is preliminary data.</text>
</comment>
<feature type="compositionally biased region" description="Basic residues" evidence="1">
    <location>
        <begin position="265"/>
        <end position="274"/>
    </location>
</feature>
<dbReference type="PANTHER" id="PTHR28108:SF1">
    <property type="entry name" value="SWR1-COMPLEX PROTEIN 3"/>
    <property type="match status" value="1"/>
</dbReference>
<organism evidence="2 3">
    <name type="scientific">Cucurbitaria berberidis CBS 394.84</name>
    <dbReference type="NCBI Taxonomy" id="1168544"/>
    <lineage>
        <taxon>Eukaryota</taxon>
        <taxon>Fungi</taxon>
        <taxon>Dikarya</taxon>
        <taxon>Ascomycota</taxon>
        <taxon>Pezizomycotina</taxon>
        <taxon>Dothideomycetes</taxon>
        <taxon>Pleosporomycetidae</taxon>
        <taxon>Pleosporales</taxon>
        <taxon>Pleosporineae</taxon>
        <taxon>Cucurbitariaceae</taxon>
        <taxon>Cucurbitaria</taxon>
    </lineage>
</organism>
<evidence type="ECO:0000313" key="3">
    <source>
        <dbReference type="Proteomes" id="UP000800039"/>
    </source>
</evidence>
<proteinExistence type="predicted"/>
<feature type="compositionally biased region" description="Polar residues" evidence="1">
    <location>
        <begin position="115"/>
        <end position="124"/>
    </location>
</feature>
<dbReference type="InterPro" id="IPR037651">
    <property type="entry name" value="Swc3"/>
</dbReference>
<dbReference type="GO" id="GO:0000812">
    <property type="term" value="C:Swr1 complex"/>
    <property type="evidence" value="ECO:0007669"/>
    <property type="project" value="InterPro"/>
</dbReference>
<sequence length="274" mass="30287">MQQAHLPQQPHPPYPNNYNSPQQYRQPQQASSYSASPQRTSCRPLVFEFVEGTSDKLYFPSYSFMEWLPNGSGVKISFLVTKMKPKPETPVKPPSTPAPKAIQTPQPTPGVPLNATPSGLQPNSATPTPNPNAPAALQSAAPPNPTAYVPPPRIEDFDEKNDIADIEFYQPVTVLLLTDDPDIIRSLPRAVRPPDVVEKYMNEVFDKCKRAEETYLAFKLPRDGEELPEKRVRSGDVTPAVATPTHDAFMTSQGTGMNSLLEKKKAGRPRKSLV</sequence>
<accession>A0A9P4L4X2</accession>
<dbReference type="GeneID" id="63851388"/>
<feature type="region of interest" description="Disordered" evidence="1">
    <location>
        <begin position="247"/>
        <end position="274"/>
    </location>
</feature>
<dbReference type="AlphaFoldDB" id="A0A9P4L4X2"/>
<gene>
    <name evidence="2" type="ORF">K460DRAFT_370331</name>
</gene>
<dbReference type="PANTHER" id="PTHR28108">
    <property type="entry name" value="SWR1-COMPLEX PROTEIN 3"/>
    <property type="match status" value="1"/>
</dbReference>
<feature type="region of interest" description="Disordered" evidence="1">
    <location>
        <begin position="1"/>
        <end position="38"/>
    </location>
</feature>
<evidence type="ECO:0000256" key="1">
    <source>
        <dbReference type="SAM" id="MobiDB-lite"/>
    </source>
</evidence>
<dbReference type="Proteomes" id="UP000800039">
    <property type="component" value="Unassembled WGS sequence"/>
</dbReference>
<feature type="compositionally biased region" description="Low complexity" evidence="1">
    <location>
        <begin position="16"/>
        <end position="38"/>
    </location>
</feature>
<feature type="region of interest" description="Disordered" evidence="1">
    <location>
        <begin position="86"/>
        <end position="147"/>
    </location>
</feature>
<dbReference type="GO" id="GO:0140849">
    <property type="term" value="F:ATP-dependent H2AZ histone chaperone activity"/>
    <property type="evidence" value="ECO:0007669"/>
    <property type="project" value="InterPro"/>
</dbReference>
<name>A0A9P4L4X2_9PLEO</name>
<dbReference type="RefSeq" id="XP_040784924.1">
    <property type="nucleotide sequence ID" value="XM_040934137.1"/>
</dbReference>
<evidence type="ECO:0000313" key="2">
    <source>
        <dbReference type="EMBL" id="KAF1842361.1"/>
    </source>
</evidence>
<dbReference type="OrthoDB" id="5338195at2759"/>